<evidence type="ECO:0000256" key="13">
    <source>
        <dbReference type="PIRNR" id="PIRNR001365"/>
    </source>
</evidence>
<proteinExistence type="inferred from homology"/>
<dbReference type="HAMAP" id="MF_00418">
    <property type="entry name" value="DapA"/>
    <property type="match status" value="1"/>
</dbReference>
<dbReference type="CDD" id="cd00950">
    <property type="entry name" value="DHDPS"/>
    <property type="match status" value="1"/>
</dbReference>
<dbReference type="PROSITE" id="PS00665">
    <property type="entry name" value="DHDPS_1"/>
    <property type="match status" value="1"/>
</dbReference>
<evidence type="ECO:0000313" key="17">
    <source>
        <dbReference type="Proteomes" id="UP000027604"/>
    </source>
</evidence>
<evidence type="ECO:0000256" key="5">
    <source>
        <dbReference type="ARBA" id="ARBA00022490"/>
    </source>
</evidence>
<dbReference type="UniPathway" id="UPA00034">
    <property type="reaction ID" value="UER00017"/>
</dbReference>
<dbReference type="InterPro" id="IPR013785">
    <property type="entry name" value="Aldolase_TIM"/>
</dbReference>
<feature type="active site" description="Proton donor/acceptor" evidence="12 14">
    <location>
        <position position="153"/>
    </location>
</feature>
<comment type="subcellular location">
    <subcellularLocation>
        <location evidence="12">Cytoplasm</location>
    </subcellularLocation>
</comment>
<dbReference type="NCBIfam" id="TIGR00674">
    <property type="entry name" value="dapA"/>
    <property type="match status" value="1"/>
</dbReference>
<comment type="caution">
    <text evidence="12">Was originally thought to be a dihydrodipicolinate synthase (DHDPS), catalyzing the condensation of (S)-aspartate-beta-semialdehyde [(S)-ASA] and pyruvate to dihydrodipicolinate (DHDP). However, it was shown in E.coli that the product of the enzymatic reaction is not dihydrodipicolinate but in fact (4S)-4-hydroxy-2,3,4,5-tetrahydro-(2S)-dipicolinic acid (HTPA), and that the consecutive dehydration reaction leading to DHDP is not spontaneous but catalyzed by DapB.</text>
</comment>
<evidence type="ECO:0000256" key="6">
    <source>
        <dbReference type="ARBA" id="ARBA00022605"/>
    </source>
</evidence>
<dbReference type="PROSITE" id="PS00666">
    <property type="entry name" value="DHDPS_2"/>
    <property type="match status" value="1"/>
</dbReference>
<keyword evidence="5 12" id="KW-0963">Cytoplasm</keyword>
<dbReference type="PRINTS" id="PR00146">
    <property type="entry name" value="DHPICSNTHASE"/>
</dbReference>
<dbReference type="PANTHER" id="PTHR12128">
    <property type="entry name" value="DIHYDRODIPICOLINATE SYNTHASE"/>
    <property type="match status" value="1"/>
</dbReference>
<keyword evidence="6 12" id="KW-0028">Amino-acid biosynthesis</keyword>
<dbReference type="KEGG" id="jag:GJA_699"/>
<keyword evidence="10 12" id="KW-0704">Schiff base</keyword>
<dbReference type="HOGENOM" id="CLU_049343_7_1_4"/>
<evidence type="ECO:0000256" key="8">
    <source>
        <dbReference type="ARBA" id="ARBA00023154"/>
    </source>
</evidence>
<reference evidence="16 17" key="1">
    <citation type="journal article" date="2015" name="Genome Announc.">
        <title>Genome Sequence of Mushroom Soft-Rot Pathogen Janthinobacterium agaricidamnosum.</title>
        <authorList>
            <person name="Graupner K."/>
            <person name="Lackner G."/>
            <person name="Hertweck C."/>
        </authorList>
    </citation>
    <scope>NUCLEOTIDE SEQUENCE [LARGE SCALE GENOMIC DNA]</scope>
    <source>
        <strain evidence="17">NBRC 102515 / DSM 9628</strain>
    </source>
</reference>
<feature type="site" description="Part of a proton relay during catalysis" evidence="12">
    <location>
        <position position="127"/>
    </location>
</feature>
<dbReference type="PANTHER" id="PTHR12128:SF66">
    <property type="entry name" value="4-HYDROXY-2-OXOGLUTARATE ALDOLASE, MITOCHONDRIAL"/>
    <property type="match status" value="1"/>
</dbReference>
<dbReference type="GO" id="GO:0019877">
    <property type="term" value="P:diaminopimelate biosynthetic process"/>
    <property type="evidence" value="ECO:0007669"/>
    <property type="project" value="UniProtKB-UniRule"/>
</dbReference>
<evidence type="ECO:0000256" key="11">
    <source>
        <dbReference type="ARBA" id="ARBA00047836"/>
    </source>
</evidence>
<dbReference type="eggNOG" id="COG0329">
    <property type="taxonomic scope" value="Bacteria"/>
</dbReference>
<comment type="subunit">
    <text evidence="12">Homotetramer; dimer of dimers.</text>
</comment>
<evidence type="ECO:0000256" key="2">
    <source>
        <dbReference type="ARBA" id="ARBA00005120"/>
    </source>
</evidence>
<evidence type="ECO:0000256" key="14">
    <source>
        <dbReference type="PIRSR" id="PIRSR001365-1"/>
    </source>
</evidence>
<evidence type="ECO:0000256" key="3">
    <source>
        <dbReference type="ARBA" id="ARBA00007592"/>
    </source>
</evidence>
<dbReference type="GO" id="GO:0009089">
    <property type="term" value="P:lysine biosynthetic process via diaminopimelate"/>
    <property type="evidence" value="ECO:0007669"/>
    <property type="project" value="UniProtKB-UniRule"/>
</dbReference>
<dbReference type="Gene3D" id="3.20.20.70">
    <property type="entry name" value="Aldolase class I"/>
    <property type="match status" value="1"/>
</dbReference>
<dbReference type="PATRIC" id="fig|1349767.4.peg.2411"/>
<dbReference type="EC" id="4.3.3.7" evidence="4 12"/>
<evidence type="ECO:0000313" key="16">
    <source>
        <dbReference type="EMBL" id="CDG81358.1"/>
    </source>
</evidence>
<dbReference type="STRING" id="1349767.GJA_699"/>
<dbReference type="PIRSF" id="PIRSF001365">
    <property type="entry name" value="DHDPS"/>
    <property type="match status" value="1"/>
</dbReference>
<evidence type="ECO:0000256" key="9">
    <source>
        <dbReference type="ARBA" id="ARBA00023239"/>
    </source>
</evidence>
<feature type="active site" description="Schiff-base intermediate with substrate" evidence="12 14">
    <location>
        <position position="181"/>
    </location>
</feature>
<evidence type="ECO:0000256" key="15">
    <source>
        <dbReference type="PIRSR" id="PIRSR001365-2"/>
    </source>
</evidence>
<comment type="caution">
    <text evidence="12">Lacks conserved residue(s) required for the propagation of feature annotation.</text>
</comment>
<dbReference type="AlphaFoldDB" id="W0V1Z7"/>
<organism evidence="16 17">
    <name type="scientific">Janthinobacterium agaricidamnosum NBRC 102515 = DSM 9628</name>
    <dbReference type="NCBI Taxonomy" id="1349767"/>
    <lineage>
        <taxon>Bacteria</taxon>
        <taxon>Pseudomonadati</taxon>
        <taxon>Pseudomonadota</taxon>
        <taxon>Betaproteobacteria</taxon>
        <taxon>Burkholderiales</taxon>
        <taxon>Oxalobacteraceae</taxon>
        <taxon>Janthinobacterium</taxon>
    </lineage>
</organism>
<dbReference type="SUPFAM" id="SSF51569">
    <property type="entry name" value="Aldolase"/>
    <property type="match status" value="1"/>
</dbReference>
<dbReference type="InterPro" id="IPR020625">
    <property type="entry name" value="Schiff_base-form_aldolases_AS"/>
</dbReference>
<evidence type="ECO:0000256" key="10">
    <source>
        <dbReference type="ARBA" id="ARBA00023270"/>
    </source>
</evidence>
<dbReference type="EMBL" id="HG322949">
    <property type="protein sequence ID" value="CDG81358.1"/>
    <property type="molecule type" value="Genomic_DNA"/>
</dbReference>
<dbReference type="Proteomes" id="UP000027604">
    <property type="component" value="Chromosome I"/>
</dbReference>
<dbReference type="InterPro" id="IPR005263">
    <property type="entry name" value="DapA"/>
</dbReference>
<gene>
    <name evidence="12 16" type="primary">dapA</name>
    <name evidence="16" type="ORF">GJA_699</name>
</gene>
<keyword evidence="9 12" id="KW-0456">Lyase</keyword>
<evidence type="ECO:0000256" key="12">
    <source>
        <dbReference type="HAMAP-Rule" id="MF_00418"/>
    </source>
</evidence>
<comment type="catalytic activity">
    <reaction evidence="11 12">
        <text>L-aspartate 4-semialdehyde + pyruvate = (2S,4S)-4-hydroxy-2,3,4,5-tetrahydrodipicolinate + H2O + H(+)</text>
        <dbReference type="Rhea" id="RHEA:34171"/>
        <dbReference type="ChEBI" id="CHEBI:15361"/>
        <dbReference type="ChEBI" id="CHEBI:15377"/>
        <dbReference type="ChEBI" id="CHEBI:15378"/>
        <dbReference type="ChEBI" id="CHEBI:67139"/>
        <dbReference type="ChEBI" id="CHEBI:537519"/>
        <dbReference type="EC" id="4.3.3.7"/>
    </reaction>
</comment>
<comment type="similarity">
    <text evidence="3 12 13">Belongs to the DapA family.</text>
</comment>
<comment type="function">
    <text evidence="1 12">Catalyzes the condensation of (S)-aspartate-beta-semialdehyde [(S)-ASA] and pyruvate to 4-hydroxy-tetrahydrodipicolinate (HTPA).</text>
</comment>
<dbReference type="InterPro" id="IPR020624">
    <property type="entry name" value="Schiff_base-form_aldolases_CS"/>
</dbReference>
<feature type="binding site" evidence="12 15">
    <location>
        <position position="65"/>
    </location>
    <ligand>
        <name>pyruvate</name>
        <dbReference type="ChEBI" id="CHEBI:15361"/>
    </ligand>
</feature>
<keyword evidence="17" id="KW-1185">Reference proteome</keyword>
<protein>
    <recommendedName>
        <fullName evidence="4 12">4-hydroxy-tetrahydrodipicolinate synthase</fullName>
        <shortName evidence="12">HTPA synthase</shortName>
        <ecNumber evidence="4 12">4.3.3.7</ecNumber>
    </recommendedName>
</protein>
<feature type="site" description="Part of a proton relay during catalysis" evidence="12">
    <location>
        <position position="64"/>
    </location>
</feature>
<dbReference type="InterPro" id="IPR002220">
    <property type="entry name" value="DapA-like"/>
</dbReference>
<keyword evidence="8 12" id="KW-0457">Lysine biosynthesis</keyword>
<evidence type="ECO:0000256" key="7">
    <source>
        <dbReference type="ARBA" id="ARBA00022915"/>
    </source>
</evidence>
<evidence type="ECO:0000256" key="4">
    <source>
        <dbReference type="ARBA" id="ARBA00012086"/>
    </source>
</evidence>
<keyword evidence="7 12" id="KW-0220">Diaminopimelate biosynthesis</keyword>
<name>W0V1Z7_9BURK</name>
<accession>W0V1Z7</accession>
<dbReference type="Pfam" id="PF00701">
    <property type="entry name" value="DHDPS"/>
    <property type="match status" value="1"/>
</dbReference>
<dbReference type="SMART" id="SM01130">
    <property type="entry name" value="DHDPS"/>
    <property type="match status" value="1"/>
</dbReference>
<comment type="pathway">
    <text evidence="2 12">Amino-acid biosynthesis; L-lysine biosynthesis via DAP pathway; (S)-tetrahydrodipicolinate from L-aspartate: step 3/4.</text>
</comment>
<sequence length="350" mass="37513">MTPLMHPPIRDNAMSSSRITGHFQGIWVPLVTPFDDGEVDLEAAQRLAAELVASGIHGLVVCGTTGEAAMLSEREQALLLDAVLETVGPHFPVVMGAGGSDTRAVAASVKRFDDHPLAGLLISAPSYVRPSQEGILRHFQAISAATDHSIVLYNIPARTGINIEPATVAELSRDTRFVAIKEAGGNVLQITDLLLNTRLDVLSGDDTLLLATLRMGGHGAMSAAAHLRPDLYVQLYELVKTGQIAAAQELFKSLLPVIRLLFAEPNPAPVKAALAMLGKLKDELRLPMTCMSAAGKARLFSALDDLMAIPEWHTPAEDKHHASQGWLLQLVSSSPSLVVPAGRYDDHHHN</sequence>
<dbReference type="GO" id="GO:0005737">
    <property type="term" value="C:cytoplasm"/>
    <property type="evidence" value="ECO:0007669"/>
    <property type="project" value="UniProtKB-SubCell"/>
</dbReference>
<dbReference type="GO" id="GO:0008840">
    <property type="term" value="F:4-hydroxy-tetrahydrodipicolinate synthase activity"/>
    <property type="evidence" value="ECO:0007669"/>
    <property type="project" value="UniProtKB-UniRule"/>
</dbReference>
<feature type="binding site" evidence="15">
    <location>
        <position position="221"/>
    </location>
    <ligand>
        <name>pyruvate</name>
        <dbReference type="ChEBI" id="CHEBI:15361"/>
    </ligand>
</feature>
<evidence type="ECO:0000256" key="1">
    <source>
        <dbReference type="ARBA" id="ARBA00003294"/>
    </source>
</evidence>